<comment type="caution">
    <text evidence="2">The sequence shown here is derived from an EMBL/GenBank/DDBJ whole genome shotgun (WGS) entry which is preliminary data.</text>
</comment>
<dbReference type="RefSeq" id="WP_154470656.1">
    <property type="nucleotide sequence ID" value="NZ_DBEWUL010000085.1"/>
</dbReference>
<sequence>MDFGRRVCEILAVIAALLMVGGLVWYISSGMKDKGYEKEGTLVWEEQRTDIGPALPAFVTNPRAMVYGEEEMQRSGKGL</sequence>
<evidence type="ECO:0000313" key="2">
    <source>
        <dbReference type="EMBL" id="MSS35249.1"/>
    </source>
</evidence>
<keyword evidence="1" id="KW-1133">Transmembrane helix</keyword>
<name>A0A7X2NI41_9CLOT</name>
<accession>A0A7X2NI41</accession>
<evidence type="ECO:0000313" key="3">
    <source>
        <dbReference type="Proteomes" id="UP000429958"/>
    </source>
</evidence>
<keyword evidence="1" id="KW-0812">Transmembrane</keyword>
<reference evidence="2 3" key="1">
    <citation type="submission" date="2019-08" db="EMBL/GenBank/DDBJ databases">
        <title>In-depth cultivation of the pig gut microbiome towards novel bacterial diversity and tailored functional studies.</title>
        <authorList>
            <person name="Wylensek D."/>
            <person name="Hitch T.C.A."/>
            <person name="Clavel T."/>
        </authorList>
    </citation>
    <scope>NUCLEOTIDE SEQUENCE [LARGE SCALE GENOMIC DNA]</scope>
    <source>
        <strain evidence="2 3">WCA-389-WT-23D1</strain>
    </source>
</reference>
<dbReference type="Proteomes" id="UP000429958">
    <property type="component" value="Unassembled WGS sequence"/>
</dbReference>
<evidence type="ECO:0000256" key="1">
    <source>
        <dbReference type="SAM" id="Phobius"/>
    </source>
</evidence>
<protein>
    <submittedName>
        <fullName evidence="2">Uncharacterized protein</fullName>
    </submittedName>
</protein>
<dbReference type="AlphaFoldDB" id="A0A7X2NI41"/>
<keyword evidence="3" id="KW-1185">Reference proteome</keyword>
<dbReference type="EMBL" id="VUMD01000001">
    <property type="protein sequence ID" value="MSS35249.1"/>
    <property type="molecule type" value="Genomic_DNA"/>
</dbReference>
<organism evidence="2 3">
    <name type="scientific">Clostridium porci</name>
    <dbReference type="NCBI Taxonomy" id="2605778"/>
    <lineage>
        <taxon>Bacteria</taxon>
        <taxon>Bacillati</taxon>
        <taxon>Bacillota</taxon>
        <taxon>Clostridia</taxon>
        <taxon>Eubacteriales</taxon>
        <taxon>Clostridiaceae</taxon>
        <taxon>Clostridium</taxon>
    </lineage>
</organism>
<proteinExistence type="predicted"/>
<keyword evidence="1" id="KW-0472">Membrane</keyword>
<feature type="transmembrane region" description="Helical" evidence="1">
    <location>
        <begin position="7"/>
        <end position="27"/>
    </location>
</feature>
<gene>
    <name evidence="2" type="ORF">FYJ39_01290</name>
</gene>